<evidence type="ECO:0000256" key="1">
    <source>
        <dbReference type="SAM" id="MobiDB-lite"/>
    </source>
</evidence>
<sequence length="304" mass="34304">MSRTALITLAALLAIIGGIAGITSRAEPPRQEQAQPTYPAHIELALYQRGDDWEKQYPTAVIAETRNFGLNFYNSIDFDANALPMVTIDAGGVKTVIPKALSIMGVENKTRGLGITRINVHARVKNGGAMSHDEARLYILDIIEKLSIAGWKMVTPLNKPRLNGIHALNYYGADALDPNYKLSFAEWMQLKGILSWELYLNHTFITLNINRDQDHLDPNKPGAYIMSFTIEPHEEVQRIYVEEKERDHWRQLWIPIARKLRSERNIKEAKLKAQGIPIVSDYKDPELPPAPPGQQNPVIPKDLQ</sequence>
<evidence type="ECO:0000313" key="3">
    <source>
        <dbReference type="Proteomes" id="UP001595999"/>
    </source>
</evidence>
<protein>
    <submittedName>
        <fullName evidence="2">Uncharacterized protein</fullName>
    </submittedName>
</protein>
<accession>A0ABV8ZWK5</accession>
<dbReference type="EMBL" id="JBHSEK010000015">
    <property type="protein sequence ID" value="MFC4491582.1"/>
    <property type="molecule type" value="Genomic_DNA"/>
</dbReference>
<reference evidence="3" key="1">
    <citation type="journal article" date="2019" name="Int. J. Syst. Evol. Microbiol.">
        <title>The Global Catalogue of Microorganisms (GCM) 10K type strain sequencing project: providing services to taxonomists for standard genome sequencing and annotation.</title>
        <authorList>
            <consortium name="The Broad Institute Genomics Platform"/>
            <consortium name="The Broad Institute Genome Sequencing Center for Infectious Disease"/>
            <person name="Wu L."/>
            <person name="Ma J."/>
        </authorList>
    </citation>
    <scope>NUCLEOTIDE SEQUENCE [LARGE SCALE GENOMIC DNA]</scope>
    <source>
        <strain evidence="3">CGMCC 4.7608</strain>
    </source>
</reference>
<organism evidence="2 3">
    <name type="scientific">Chromobacterium aquaticum</name>
    <dbReference type="NCBI Taxonomy" id="467180"/>
    <lineage>
        <taxon>Bacteria</taxon>
        <taxon>Pseudomonadati</taxon>
        <taxon>Pseudomonadota</taxon>
        <taxon>Betaproteobacteria</taxon>
        <taxon>Neisseriales</taxon>
        <taxon>Chromobacteriaceae</taxon>
        <taxon>Chromobacterium</taxon>
    </lineage>
</organism>
<comment type="caution">
    <text evidence="2">The sequence shown here is derived from an EMBL/GenBank/DDBJ whole genome shotgun (WGS) entry which is preliminary data.</text>
</comment>
<feature type="region of interest" description="Disordered" evidence="1">
    <location>
        <begin position="280"/>
        <end position="304"/>
    </location>
</feature>
<name>A0ABV8ZWK5_9NEIS</name>
<dbReference type="RefSeq" id="WP_231460929.1">
    <property type="nucleotide sequence ID" value="NZ_JAJOHW010000010.1"/>
</dbReference>
<gene>
    <name evidence="2" type="ORF">ACFO0R_18385</name>
</gene>
<dbReference type="Proteomes" id="UP001595999">
    <property type="component" value="Unassembled WGS sequence"/>
</dbReference>
<evidence type="ECO:0000313" key="2">
    <source>
        <dbReference type="EMBL" id="MFC4491582.1"/>
    </source>
</evidence>
<keyword evidence="3" id="KW-1185">Reference proteome</keyword>
<proteinExistence type="predicted"/>